<feature type="domain" description="Peptidoglycan binding-like" evidence="1">
    <location>
        <begin position="165"/>
        <end position="221"/>
    </location>
</feature>
<evidence type="ECO:0000313" key="3">
    <source>
        <dbReference type="EMBL" id="KAB8139306.1"/>
    </source>
</evidence>
<dbReference type="Pfam" id="PF01551">
    <property type="entry name" value="Peptidase_M23"/>
    <property type="match status" value="1"/>
</dbReference>
<keyword evidence="4" id="KW-1185">Reference proteome</keyword>
<gene>
    <name evidence="3" type="ORF">F9U64_00490</name>
</gene>
<dbReference type="Gene3D" id="1.10.101.10">
    <property type="entry name" value="PGBD-like superfamily/PGBD"/>
    <property type="match status" value="2"/>
</dbReference>
<sequence length="294" mass="32740">MAENFKGYRITSPYGYRIHPINGTREFHAGIDLVKYHEAPIHAFTSGVVSYAGFGNNGTGLGGYGYVVLMKDKNNRGQLYAHLDRVAVRTGQQISENQVIGYQGSTGYVTGSHLHYEVRRYGETTVPYGYRSNKQNSTLNPVIYLNQFDETSSPPTQVNLKKGSRGKEVSRLQQDLIKLGYDLSKFGADAVFGDETLSAVRIFQQDYGLKADGIVGPRTRNKWLTAVSRISKFPGNYIRKGSTGDLVRLVQRKLAVPVDGIFGEQTEQAVRRFQNRARLSVDGIIGPRTWGAMF</sequence>
<accession>A0A7C8KUJ3</accession>
<name>A0A7C8KUJ3_9BACI</name>
<dbReference type="SUPFAM" id="SSF47090">
    <property type="entry name" value="PGBD-like"/>
    <property type="match status" value="2"/>
</dbReference>
<dbReference type="RefSeq" id="WP_153400813.1">
    <property type="nucleotide sequence ID" value="NZ_ML762424.1"/>
</dbReference>
<protein>
    <submittedName>
        <fullName evidence="3">Peptidoglycan DD-metalloendopeptidase family protein</fullName>
    </submittedName>
</protein>
<dbReference type="GO" id="GO:0004222">
    <property type="term" value="F:metalloendopeptidase activity"/>
    <property type="evidence" value="ECO:0007669"/>
    <property type="project" value="TreeGrafter"/>
</dbReference>
<dbReference type="EMBL" id="WEID01000004">
    <property type="protein sequence ID" value="KAB8139306.1"/>
    <property type="molecule type" value="Genomic_DNA"/>
</dbReference>
<dbReference type="OrthoDB" id="9805070at2"/>
<dbReference type="Pfam" id="PF01471">
    <property type="entry name" value="PG_binding_1"/>
    <property type="match status" value="2"/>
</dbReference>
<evidence type="ECO:0000259" key="1">
    <source>
        <dbReference type="Pfam" id="PF01471"/>
    </source>
</evidence>
<evidence type="ECO:0000313" key="4">
    <source>
        <dbReference type="Proteomes" id="UP000480246"/>
    </source>
</evidence>
<evidence type="ECO:0000259" key="2">
    <source>
        <dbReference type="Pfam" id="PF01551"/>
    </source>
</evidence>
<dbReference type="InterPro" id="IPR002477">
    <property type="entry name" value="Peptidoglycan-bd-like"/>
</dbReference>
<dbReference type="InterPro" id="IPR016047">
    <property type="entry name" value="M23ase_b-sheet_dom"/>
</dbReference>
<dbReference type="SUPFAM" id="SSF51261">
    <property type="entry name" value="Duplicated hybrid motif"/>
    <property type="match status" value="1"/>
</dbReference>
<dbReference type="InterPro" id="IPR011055">
    <property type="entry name" value="Dup_hybrid_motif"/>
</dbReference>
<dbReference type="PANTHER" id="PTHR21666">
    <property type="entry name" value="PEPTIDASE-RELATED"/>
    <property type="match status" value="1"/>
</dbReference>
<dbReference type="CDD" id="cd12797">
    <property type="entry name" value="M23_peptidase"/>
    <property type="match status" value="1"/>
</dbReference>
<proteinExistence type="predicted"/>
<feature type="domain" description="M23ase beta-sheet core" evidence="2">
    <location>
        <begin position="27"/>
        <end position="124"/>
    </location>
</feature>
<dbReference type="AlphaFoldDB" id="A0A7C8KUJ3"/>
<dbReference type="Gene3D" id="2.70.70.10">
    <property type="entry name" value="Glucose Permease (Domain IIA)"/>
    <property type="match status" value="1"/>
</dbReference>
<organism evidence="3 4">
    <name type="scientific">Gracilibacillus oryzae</name>
    <dbReference type="NCBI Taxonomy" id="1672701"/>
    <lineage>
        <taxon>Bacteria</taxon>
        <taxon>Bacillati</taxon>
        <taxon>Bacillota</taxon>
        <taxon>Bacilli</taxon>
        <taxon>Bacillales</taxon>
        <taxon>Bacillaceae</taxon>
        <taxon>Gracilibacillus</taxon>
    </lineage>
</organism>
<reference evidence="3 4" key="1">
    <citation type="submission" date="2019-10" db="EMBL/GenBank/DDBJ databases">
        <title>Gracilibacillus sp. nov. isolated from rice seeds.</title>
        <authorList>
            <person name="He S."/>
        </authorList>
    </citation>
    <scope>NUCLEOTIDE SEQUENCE [LARGE SCALE GENOMIC DNA]</scope>
    <source>
        <strain evidence="3 4">TD8</strain>
    </source>
</reference>
<dbReference type="InterPro" id="IPR050570">
    <property type="entry name" value="Cell_wall_metabolism_enzyme"/>
</dbReference>
<dbReference type="PANTHER" id="PTHR21666:SF270">
    <property type="entry name" value="MUREIN HYDROLASE ACTIVATOR ENVC"/>
    <property type="match status" value="1"/>
</dbReference>
<feature type="domain" description="Peptidoglycan binding-like" evidence="1">
    <location>
        <begin position="255"/>
        <end position="293"/>
    </location>
</feature>
<dbReference type="InterPro" id="IPR036366">
    <property type="entry name" value="PGBDSf"/>
</dbReference>
<comment type="caution">
    <text evidence="3">The sequence shown here is derived from an EMBL/GenBank/DDBJ whole genome shotgun (WGS) entry which is preliminary data.</text>
</comment>
<dbReference type="InterPro" id="IPR036365">
    <property type="entry name" value="PGBD-like_sf"/>
</dbReference>
<dbReference type="Proteomes" id="UP000480246">
    <property type="component" value="Unassembled WGS sequence"/>
</dbReference>